<dbReference type="EMBL" id="JACVVK020000123">
    <property type="protein sequence ID" value="KAK7490793.1"/>
    <property type="molecule type" value="Genomic_DNA"/>
</dbReference>
<dbReference type="Proteomes" id="UP001519460">
    <property type="component" value="Unassembled WGS sequence"/>
</dbReference>
<comment type="caution">
    <text evidence="1">The sequence shown here is derived from an EMBL/GenBank/DDBJ whole genome shotgun (WGS) entry which is preliminary data.</text>
</comment>
<gene>
    <name evidence="1" type="ORF">BaRGS_00018022</name>
</gene>
<keyword evidence="2" id="KW-1185">Reference proteome</keyword>
<evidence type="ECO:0000313" key="2">
    <source>
        <dbReference type="Proteomes" id="UP001519460"/>
    </source>
</evidence>
<name>A0ABD0KU44_9CAEN</name>
<organism evidence="1 2">
    <name type="scientific">Batillaria attramentaria</name>
    <dbReference type="NCBI Taxonomy" id="370345"/>
    <lineage>
        <taxon>Eukaryota</taxon>
        <taxon>Metazoa</taxon>
        <taxon>Spiralia</taxon>
        <taxon>Lophotrochozoa</taxon>
        <taxon>Mollusca</taxon>
        <taxon>Gastropoda</taxon>
        <taxon>Caenogastropoda</taxon>
        <taxon>Sorbeoconcha</taxon>
        <taxon>Cerithioidea</taxon>
        <taxon>Batillariidae</taxon>
        <taxon>Batillaria</taxon>
    </lineage>
</organism>
<evidence type="ECO:0000313" key="1">
    <source>
        <dbReference type="EMBL" id="KAK7490793.1"/>
    </source>
</evidence>
<reference evidence="1 2" key="1">
    <citation type="journal article" date="2023" name="Sci. Data">
        <title>Genome assembly of the Korean intertidal mud-creeper Batillaria attramentaria.</title>
        <authorList>
            <person name="Patra A.K."/>
            <person name="Ho P.T."/>
            <person name="Jun S."/>
            <person name="Lee S.J."/>
            <person name="Kim Y."/>
            <person name="Won Y.J."/>
        </authorList>
    </citation>
    <scope>NUCLEOTIDE SEQUENCE [LARGE SCALE GENOMIC DNA]</scope>
    <source>
        <strain evidence="1">Wonlab-2016</strain>
    </source>
</reference>
<protein>
    <submittedName>
        <fullName evidence="1">Uncharacterized protein</fullName>
    </submittedName>
</protein>
<dbReference type="AlphaFoldDB" id="A0ABD0KU44"/>
<accession>A0ABD0KU44</accession>
<sequence length="136" mass="15261">MNQSRRTHKLDLVVRPPNANKLIVPRTLNFGTVNSSTASVAKSKSFKSFEVKARAQRRSDPLRCPSKLLISSEPAPFQRHTQTCPFDTSPLSGHANLSVAVFLAEPLVDLRPHLVPRPRMAFSRPLYYQGRLVERG</sequence>
<proteinExistence type="predicted"/>